<dbReference type="GO" id="GO:0005634">
    <property type="term" value="C:nucleus"/>
    <property type="evidence" value="ECO:0007669"/>
    <property type="project" value="UniProtKB-SubCell"/>
</dbReference>
<evidence type="ECO:0000313" key="14">
    <source>
        <dbReference type="Proteomes" id="UP000245609"/>
    </source>
</evidence>
<dbReference type="SMART" id="SM00424">
    <property type="entry name" value="STE"/>
    <property type="match status" value="1"/>
</dbReference>
<gene>
    <name evidence="13" type="ORF">BB560_000130</name>
</gene>
<feature type="region of interest" description="Disordered" evidence="11">
    <location>
        <begin position="1233"/>
        <end position="1271"/>
    </location>
</feature>
<feature type="region of interest" description="Disordered" evidence="11">
    <location>
        <begin position="1101"/>
        <end position="1120"/>
    </location>
</feature>
<evidence type="ECO:0000256" key="10">
    <source>
        <dbReference type="PROSITE-ProRule" id="PRU00042"/>
    </source>
</evidence>
<evidence type="ECO:0000256" key="1">
    <source>
        <dbReference type="ARBA" id="ARBA00004123"/>
    </source>
</evidence>
<feature type="compositionally biased region" description="Polar residues" evidence="11">
    <location>
        <begin position="10"/>
        <end position="19"/>
    </location>
</feature>
<dbReference type="InterPro" id="IPR003120">
    <property type="entry name" value="Ste12"/>
</dbReference>
<evidence type="ECO:0000313" key="13">
    <source>
        <dbReference type="EMBL" id="PVV05353.1"/>
    </source>
</evidence>
<keyword evidence="4 10" id="KW-0863">Zinc-finger</keyword>
<keyword evidence="6" id="KW-0805">Transcription regulation</keyword>
<dbReference type="PROSITE" id="PS00028">
    <property type="entry name" value="ZINC_FINGER_C2H2_1"/>
    <property type="match status" value="2"/>
</dbReference>
<evidence type="ECO:0000256" key="5">
    <source>
        <dbReference type="ARBA" id="ARBA00022833"/>
    </source>
</evidence>
<feature type="compositionally biased region" description="Polar residues" evidence="11">
    <location>
        <begin position="1106"/>
        <end position="1120"/>
    </location>
</feature>
<evidence type="ECO:0000256" key="11">
    <source>
        <dbReference type="SAM" id="MobiDB-lite"/>
    </source>
</evidence>
<dbReference type="InterPro" id="IPR036236">
    <property type="entry name" value="Znf_C2H2_sf"/>
</dbReference>
<keyword evidence="8" id="KW-0539">Nucleus</keyword>
<dbReference type="GO" id="GO:0008270">
    <property type="term" value="F:zinc ion binding"/>
    <property type="evidence" value="ECO:0007669"/>
    <property type="project" value="UniProtKB-KW"/>
</dbReference>
<keyword evidence="7" id="KW-0804">Transcription</keyword>
<dbReference type="GO" id="GO:0003700">
    <property type="term" value="F:DNA-binding transcription factor activity"/>
    <property type="evidence" value="ECO:0007669"/>
    <property type="project" value="InterPro"/>
</dbReference>
<dbReference type="SUPFAM" id="SSF57667">
    <property type="entry name" value="beta-beta-alpha zinc fingers"/>
    <property type="match status" value="1"/>
</dbReference>
<keyword evidence="3" id="KW-0677">Repeat</keyword>
<evidence type="ECO:0000256" key="9">
    <source>
        <dbReference type="ARBA" id="ARBA00024345"/>
    </source>
</evidence>
<comment type="similarity">
    <text evidence="9">Belongs to the STE12 transcription factor family.</text>
</comment>
<organism evidence="13 14">
    <name type="scientific">Smittium megazygosporum</name>
    <dbReference type="NCBI Taxonomy" id="133381"/>
    <lineage>
        <taxon>Eukaryota</taxon>
        <taxon>Fungi</taxon>
        <taxon>Fungi incertae sedis</taxon>
        <taxon>Zoopagomycota</taxon>
        <taxon>Kickxellomycotina</taxon>
        <taxon>Harpellomycetes</taxon>
        <taxon>Harpellales</taxon>
        <taxon>Legeriomycetaceae</taxon>
        <taxon>Smittium</taxon>
    </lineage>
</organism>
<feature type="domain" description="C2H2-type" evidence="12">
    <location>
        <begin position="610"/>
        <end position="639"/>
    </location>
</feature>
<evidence type="ECO:0000256" key="6">
    <source>
        <dbReference type="ARBA" id="ARBA00023015"/>
    </source>
</evidence>
<dbReference type="PROSITE" id="PS50157">
    <property type="entry name" value="ZINC_FINGER_C2H2_2"/>
    <property type="match status" value="2"/>
</dbReference>
<dbReference type="EMBL" id="MBFS01000012">
    <property type="protein sequence ID" value="PVV05353.1"/>
    <property type="molecule type" value="Genomic_DNA"/>
</dbReference>
<keyword evidence="14" id="KW-1185">Reference proteome</keyword>
<dbReference type="SMART" id="SM00355">
    <property type="entry name" value="ZnF_C2H2"/>
    <property type="match status" value="2"/>
</dbReference>
<dbReference type="Gene3D" id="3.30.160.60">
    <property type="entry name" value="Classic Zinc Finger"/>
    <property type="match status" value="2"/>
</dbReference>
<comment type="subcellular location">
    <subcellularLocation>
        <location evidence="1">Nucleus</location>
    </subcellularLocation>
</comment>
<dbReference type="Pfam" id="PF00096">
    <property type="entry name" value="zf-C2H2"/>
    <property type="match status" value="2"/>
</dbReference>
<accession>A0A2T9ZL78</accession>
<feature type="region of interest" description="Disordered" evidence="11">
    <location>
        <begin position="1"/>
        <end position="25"/>
    </location>
</feature>
<dbReference type="Proteomes" id="UP000245609">
    <property type="component" value="Unassembled WGS sequence"/>
</dbReference>
<evidence type="ECO:0000256" key="3">
    <source>
        <dbReference type="ARBA" id="ARBA00022737"/>
    </source>
</evidence>
<feature type="compositionally biased region" description="Low complexity" evidence="11">
    <location>
        <begin position="764"/>
        <end position="779"/>
    </location>
</feature>
<comment type="caution">
    <text evidence="13">The sequence shown here is derived from an EMBL/GenBank/DDBJ whole genome shotgun (WGS) entry which is preliminary data.</text>
</comment>
<feature type="compositionally biased region" description="Polar residues" evidence="11">
    <location>
        <begin position="1242"/>
        <end position="1264"/>
    </location>
</feature>
<dbReference type="FunFam" id="3.30.160.60:FF:000125">
    <property type="entry name" value="Putative zinc finger protein 143"/>
    <property type="match status" value="2"/>
</dbReference>
<protein>
    <recommendedName>
        <fullName evidence="12">C2H2-type domain-containing protein</fullName>
    </recommendedName>
</protein>
<evidence type="ECO:0000256" key="8">
    <source>
        <dbReference type="ARBA" id="ARBA00023242"/>
    </source>
</evidence>
<evidence type="ECO:0000256" key="4">
    <source>
        <dbReference type="ARBA" id="ARBA00022771"/>
    </source>
</evidence>
<evidence type="ECO:0000256" key="2">
    <source>
        <dbReference type="ARBA" id="ARBA00022723"/>
    </source>
</evidence>
<feature type="region of interest" description="Disordered" evidence="11">
    <location>
        <begin position="750"/>
        <end position="779"/>
    </location>
</feature>
<reference evidence="13 14" key="1">
    <citation type="journal article" date="2018" name="MBio">
        <title>Comparative Genomics Reveals the Core Gene Toolbox for the Fungus-Insect Symbiosis.</title>
        <authorList>
            <person name="Wang Y."/>
            <person name="Stata M."/>
            <person name="Wang W."/>
            <person name="Stajich J.E."/>
            <person name="White M.M."/>
            <person name="Moncalvo J.M."/>
        </authorList>
    </citation>
    <scope>NUCLEOTIDE SEQUENCE [LARGE SCALE GENOMIC DNA]</scope>
    <source>
        <strain evidence="13 14">SC-DP-2</strain>
    </source>
</reference>
<dbReference type="OrthoDB" id="1095242at2759"/>
<proteinExistence type="inferred from homology"/>
<keyword evidence="5" id="KW-0862">Zinc</keyword>
<feature type="domain" description="C2H2-type" evidence="12">
    <location>
        <begin position="640"/>
        <end position="669"/>
    </location>
</feature>
<dbReference type="Pfam" id="PF02200">
    <property type="entry name" value="STE"/>
    <property type="match status" value="1"/>
</dbReference>
<evidence type="ECO:0000256" key="7">
    <source>
        <dbReference type="ARBA" id="ARBA00023163"/>
    </source>
</evidence>
<dbReference type="PANTHER" id="PTHR47427:SF1">
    <property type="entry name" value="PROTEIN STE12"/>
    <property type="match status" value="1"/>
</dbReference>
<dbReference type="STRING" id="133381.A0A2T9ZL78"/>
<dbReference type="InterPro" id="IPR052127">
    <property type="entry name" value="STE12_transcription_factor"/>
</dbReference>
<name>A0A2T9ZL78_9FUNG</name>
<sequence>MAQSDEKISKGSSPENPRSNLKKVSDRSACISLIDFLQNGPKYLKEDEEKLKKSKASVDGSQSSDTIWFIKKYKLPNDDVISCVKWEGDFYITSTDIIRALVYRFEFINRPVVHMKKFEEGVFSDLRSLKPGQGARLEFPRSEFLHLLYRNHCVRTQKKQKVFYWYLVPHDQLFREALERDLKREAMGIEPTTKLGAHANKSTIVNIGGIDLPLTIPRDISSDQSNTSDSANNNSKAENESDLVIPLDYYENGITSKSISDQSPGSNSSAVNHIDDFNSKFSFLTDTKIKIKSEQDNIDSIVKESPNSTSEFNLPIDNVLKNSQHSIFNTSSISSLSNDISNLPNLTADKLEQLFNQSKGQNSMDFLNNNKKYLNSSPLHEFFNSLHDISSDFLIPVSPKSNDIFNLFNEIDSKNASSIADTNMITETNNHTGSSPDPNMKFNNLEKSTINSLLQPSHNGEADRIQLNNNNQISNVNKFGTENLFNLQIPKLDTNFGMSNFSGKLSENLFHPYKQNKVSPRSSSNEFNLSSPLNVFKTSLSNNLLDPKSLEKARNGAEQNTTITGKRKGEINPLSSKPDLLSIINRINTSKSPQDPKQSTEAGGSHDRRYICVYNGCDKQFKRHEHLKRHIRTHTGEKPFKCPLQGCEKEFARMDNLHQHVRTHINRRTLSSMGNQRESNNDLPFSGGVYGNVLFGSQTSNLGLLSNSQISNDTQLSTTTLNEEFKTPTLKSSKLKPEFGVEITRVKTTGRIQKSDMSRRKSIRSSLSGKSLKGSKISRTNSIKSGKNFGISSNISNLARSVTDNSLAESLGTNVSINPNILNVPESINLDLHPIRRWSTMPISADPQVPHVDTLGIGNTENPMENIGSAVDQSEFIFPELFRNKYMDSVSTSETQLGLFKNETSSNKAVMALSIDKIDNNKLSHDLGPLSAIDLNTANNFFNSFNESILSGFQNSLPNPNMIDWSLADISIPNDIISSEKDRHALSESLRLPNNIHDEIFKSFGLTQNPEDMSNLDKPKLFENYLVKDPGVSASNTSQFSKMGLEIFNQKLNFLNTKAQKNESNTSPSVSNTEAFESSLKNISEEVGNIHVSESVGAHSEVLDSKVNQTTDSNDKSNLSLSINSQKKHTFDPFLNFENHSDLNSFDHDFFPSASFPSNAVFPTENEISNLGSEIPFSFSKNLDQFFVKLDGEGRGVHRKANNLESFEETLKNTSSLSKLKVNHLGDNFTTIGANRIDQENKNSQNKSNETALMQDNSFEYNSESTKETSMDIDETKLNSGQESNPKKLSKYLHSIDEDSLFEMDIEPSNNIETRALVSNKE</sequence>
<keyword evidence="2" id="KW-0479">Metal-binding</keyword>
<dbReference type="PANTHER" id="PTHR47427">
    <property type="entry name" value="PROTEIN STE12"/>
    <property type="match status" value="1"/>
</dbReference>
<dbReference type="GO" id="GO:1990527">
    <property type="term" value="C:Tec1p-Ste12p-Dig1p complex"/>
    <property type="evidence" value="ECO:0007669"/>
    <property type="project" value="TreeGrafter"/>
</dbReference>
<dbReference type="GO" id="GO:1990526">
    <property type="term" value="C:Ste12p-Dig1p-Dig2p complex"/>
    <property type="evidence" value="ECO:0007669"/>
    <property type="project" value="TreeGrafter"/>
</dbReference>
<dbReference type="InterPro" id="IPR013087">
    <property type="entry name" value="Znf_C2H2_type"/>
</dbReference>
<evidence type="ECO:0000259" key="12">
    <source>
        <dbReference type="PROSITE" id="PS50157"/>
    </source>
</evidence>
<feature type="region of interest" description="Disordered" evidence="11">
    <location>
        <begin position="218"/>
        <end position="239"/>
    </location>
</feature>